<accession>A0A8T8S8N7</accession>
<dbReference type="GO" id="GO:0003677">
    <property type="term" value="F:DNA binding"/>
    <property type="evidence" value="ECO:0007669"/>
    <property type="project" value="InterPro"/>
</dbReference>
<name>A0A8T8S8N7_9BASI</name>
<evidence type="ECO:0000313" key="3">
    <source>
        <dbReference type="Proteomes" id="UP000077671"/>
    </source>
</evidence>
<dbReference type="SUPFAM" id="SSF46955">
    <property type="entry name" value="Putative DNA-binding domain"/>
    <property type="match status" value="1"/>
</dbReference>
<feature type="non-terminal residue" evidence="2">
    <location>
        <position position="271"/>
    </location>
</feature>
<reference evidence="2" key="1">
    <citation type="submission" date="2016-04" db="EMBL/GenBank/DDBJ databases">
        <authorList>
            <person name="Nguyen H.D."/>
            <person name="Kesanakurti P."/>
            <person name="Cullis J."/>
            <person name="Levesque C.A."/>
            <person name="Hambleton S."/>
        </authorList>
    </citation>
    <scope>NUCLEOTIDE SEQUENCE</scope>
    <source>
        <strain evidence="2">DAOMC 238032</strain>
    </source>
</reference>
<dbReference type="AlphaFoldDB" id="A0A8T8S8N7"/>
<reference evidence="2" key="2">
    <citation type="journal article" date="2019" name="IMA Fungus">
        <title>Genome sequencing and comparison of five Tilletia species to identify candidate genes for the detection of regulated species infecting wheat.</title>
        <authorList>
            <person name="Nguyen H.D.T."/>
            <person name="Sultana T."/>
            <person name="Kesanakurti P."/>
            <person name="Hambleton S."/>
        </authorList>
    </citation>
    <scope>NUCLEOTIDE SEQUENCE</scope>
    <source>
        <strain evidence="2">DAOMC 238032</strain>
    </source>
</reference>
<protein>
    <recommendedName>
        <fullName evidence="1">HTH merR-type domain-containing protein</fullName>
    </recommendedName>
</protein>
<gene>
    <name evidence="2" type="ORF">A4X03_0g9899</name>
</gene>
<organism evidence="2 3">
    <name type="scientific">Tilletia caries</name>
    <name type="common">wheat bunt fungus</name>
    <dbReference type="NCBI Taxonomy" id="13290"/>
    <lineage>
        <taxon>Eukaryota</taxon>
        <taxon>Fungi</taxon>
        <taxon>Dikarya</taxon>
        <taxon>Basidiomycota</taxon>
        <taxon>Ustilaginomycotina</taxon>
        <taxon>Exobasidiomycetes</taxon>
        <taxon>Tilletiales</taxon>
        <taxon>Tilletiaceae</taxon>
        <taxon>Tilletia</taxon>
    </lineage>
</organism>
<dbReference type="PROSITE" id="PS50937">
    <property type="entry name" value="HTH_MERR_2"/>
    <property type="match status" value="1"/>
</dbReference>
<evidence type="ECO:0000259" key="1">
    <source>
        <dbReference type="PROSITE" id="PS50937"/>
    </source>
</evidence>
<dbReference type="CDD" id="cd04765">
    <property type="entry name" value="HTH_MlrA-like_sg2"/>
    <property type="match status" value="1"/>
</dbReference>
<dbReference type="InterPro" id="IPR009061">
    <property type="entry name" value="DNA-bd_dom_put_sf"/>
</dbReference>
<dbReference type="EMBL" id="LWDD02004509">
    <property type="protein sequence ID" value="KAE8235103.1"/>
    <property type="molecule type" value="Genomic_DNA"/>
</dbReference>
<dbReference type="Gene3D" id="1.10.1660.10">
    <property type="match status" value="1"/>
</dbReference>
<dbReference type="Proteomes" id="UP000077671">
    <property type="component" value="Unassembled WGS sequence"/>
</dbReference>
<dbReference type="Pfam" id="PF13411">
    <property type="entry name" value="MerR_1"/>
    <property type="match status" value="1"/>
</dbReference>
<sequence length="271" mass="30117">FWETRFPQIKPLKRGGGRRYYRPDDVELLKGIRHLLYDQGYTIKGVQKLLKTNGNKFVMAVATGDVATMEALVAASSGKGDEPKVNLDEDQVVGRPKVRTSGRFFGFGGSANDDVPEISVGKGSVGKEDRALLQEALFDLLECKRLLDQAQQSQGTQVPAATDSSMKKPETVEEACIFVAKSVLMVNDLKIGVVQAFPELDPPGARLTYTTRMDSKPEDISDEIECQFEGGAEPLQVTRFCMDLTCYAANSEEPEERRRFEEVRALMQRLD</sequence>
<dbReference type="InterPro" id="IPR000551">
    <property type="entry name" value="MerR-type_HTH_dom"/>
</dbReference>
<evidence type="ECO:0000313" key="2">
    <source>
        <dbReference type="EMBL" id="KAE8235103.1"/>
    </source>
</evidence>
<comment type="caution">
    <text evidence="2">The sequence shown here is derived from an EMBL/GenBank/DDBJ whole genome shotgun (WGS) entry which is preliminary data.</text>
</comment>
<proteinExistence type="predicted"/>
<feature type="domain" description="HTH merR-type" evidence="1">
    <location>
        <begin position="1"/>
        <end position="52"/>
    </location>
</feature>
<dbReference type="GO" id="GO:0006355">
    <property type="term" value="P:regulation of DNA-templated transcription"/>
    <property type="evidence" value="ECO:0007669"/>
    <property type="project" value="InterPro"/>
</dbReference>